<dbReference type="SUPFAM" id="SSF117281">
    <property type="entry name" value="Kelch motif"/>
    <property type="match status" value="1"/>
</dbReference>
<feature type="compositionally biased region" description="Polar residues" evidence="1">
    <location>
        <begin position="483"/>
        <end position="497"/>
    </location>
</feature>
<proteinExistence type="predicted"/>
<feature type="compositionally biased region" description="Low complexity" evidence="1">
    <location>
        <begin position="349"/>
        <end position="361"/>
    </location>
</feature>
<evidence type="ECO:0000256" key="2">
    <source>
        <dbReference type="SAM" id="Phobius"/>
    </source>
</evidence>
<dbReference type="InterPro" id="IPR015915">
    <property type="entry name" value="Kelch-typ_b-propeller"/>
</dbReference>
<keyword evidence="2" id="KW-0812">Transmembrane</keyword>
<evidence type="ECO:0000256" key="3">
    <source>
        <dbReference type="SAM" id="SignalP"/>
    </source>
</evidence>
<feature type="compositionally biased region" description="Basic and acidic residues" evidence="1">
    <location>
        <begin position="471"/>
        <end position="480"/>
    </location>
</feature>
<feature type="region of interest" description="Disordered" evidence="1">
    <location>
        <begin position="341"/>
        <end position="361"/>
    </location>
</feature>
<dbReference type="GeneID" id="30201331"/>
<dbReference type="STRING" id="683960.A0A1E3P5V0"/>
<evidence type="ECO:0008006" key="6">
    <source>
        <dbReference type="Google" id="ProtNLM"/>
    </source>
</evidence>
<keyword evidence="5" id="KW-1185">Reference proteome</keyword>
<dbReference type="RefSeq" id="XP_019040012.1">
    <property type="nucleotide sequence ID" value="XM_019184085.1"/>
</dbReference>
<dbReference type="OrthoDB" id="3980762at2759"/>
<feature type="compositionally biased region" description="Polar residues" evidence="1">
    <location>
        <begin position="559"/>
        <end position="585"/>
    </location>
</feature>
<feature type="region of interest" description="Disordered" evidence="1">
    <location>
        <begin position="465"/>
        <end position="516"/>
    </location>
</feature>
<name>A0A1E3P5V0_WICAA</name>
<feature type="signal peptide" evidence="3">
    <location>
        <begin position="1"/>
        <end position="22"/>
    </location>
</feature>
<organism evidence="4 5">
    <name type="scientific">Wickerhamomyces anomalus (strain ATCC 58044 / CBS 1984 / NCYC 433 / NRRL Y-366-8)</name>
    <name type="common">Yeast</name>
    <name type="synonym">Hansenula anomala</name>
    <dbReference type="NCBI Taxonomy" id="683960"/>
    <lineage>
        <taxon>Eukaryota</taxon>
        <taxon>Fungi</taxon>
        <taxon>Dikarya</taxon>
        <taxon>Ascomycota</taxon>
        <taxon>Saccharomycotina</taxon>
        <taxon>Saccharomycetes</taxon>
        <taxon>Phaffomycetales</taxon>
        <taxon>Wickerhamomycetaceae</taxon>
        <taxon>Wickerhamomyces</taxon>
    </lineage>
</organism>
<feature type="region of interest" description="Disordered" evidence="1">
    <location>
        <begin position="531"/>
        <end position="595"/>
    </location>
</feature>
<keyword evidence="2" id="KW-1133">Transmembrane helix</keyword>
<evidence type="ECO:0000256" key="1">
    <source>
        <dbReference type="SAM" id="MobiDB-lite"/>
    </source>
</evidence>
<keyword evidence="3" id="KW-0732">Signal</keyword>
<dbReference type="Gene3D" id="2.120.10.80">
    <property type="entry name" value="Kelch-type beta propeller"/>
    <property type="match status" value="1"/>
</dbReference>
<sequence>MNLLGVEVWILLTLIISHVVKAQWDTAYSPTYSNAFLKLSNNEILQIPNNQSYNYGDIASNIITAPTKQNYSITVANGDLYAFYKGSIQSNYSISISIYNTNTSKWEGVKYNTTLSKNTNYQHFDDSTVMTSPDKDGHDSIYIYGGLYNNTVSNRILQYNPYTKTLNSIITSISPTGFYGSANAILDSKGTSNLLIGGKASSGWVSMFQIALWEYKSWTFKTVSSSSLSINSRINPLVLPVFKGDETHASSVLVLGGLLGTNLASPYVLNLNLTDDWKWQDFTKKTDFNVNDILGAVVLNSTLFTVNANSKKRSNGYTLHLYDTDGLKKVDTFDSAFKFSKTTTDDKSSSSSSSSSSESSVSSSISSSISSEASSEVTSSVSLENSSSSSILSFSSATGNVTPRSSNAKVIVPAVIVPIISIALISLLCFFIYKKYYKKESDLDDDTDSEHPDLYNEVNQIDNQSISSWNQKRDEYERRRYSQQRTPTRAKPTTTMISPSQQQRSPTRQSVDFSFDNTNNNLAKKIIKFSNHNKPSSQHQRSHGPFANPEDYADKQELSPMSNHANRSRVSLISSKGDTVSSSSEELAPSPFDEEEEQIDRFLGNRDVQVLVSSKRRSKLRITNPDVESMESISEAGSGSTIYDEKIGESNHDLNSRFTNNDVFHDENGIENDDYVREILKAFDDDNLSTDIGSFDKYDQ</sequence>
<protein>
    <recommendedName>
        <fullName evidence="6">Galactose oxidase</fullName>
    </recommendedName>
</protein>
<reference evidence="4 5" key="1">
    <citation type="journal article" date="2016" name="Proc. Natl. Acad. Sci. U.S.A.">
        <title>Comparative genomics of biotechnologically important yeasts.</title>
        <authorList>
            <person name="Riley R."/>
            <person name="Haridas S."/>
            <person name="Wolfe K.H."/>
            <person name="Lopes M.R."/>
            <person name="Hittinger C.T."/>
            <person name="Goeker M."/>
            <person name="Salamov A.A."/>
            <person name="Wisecaver J.H."/>
            <person name="Long T.M."/>
            <person name="Calvey C.H."/>
            <person name="Aerts A.L."/>
            <person name="Barry K.W."/>
            <person name="Choi C."/>
            <person name="Clum A."/>
            <person name="Coughlan A.Y."/>
            <person name="Deshpande S."/>
            <person name="Douglass A.P."/>
            <person name="Hanson S.J."/>
            <person name="Klenk H.-P."/>
            <person name="LaButti K.M."/>
            <person name="Lapidus A."/>
            <person name="Lindquist E.A."/>
            <person name="Lipzen A.M."/>
            <person name="Meier-Kolthoff J.P."/>
            <person name="Ohm R.A."/>
            <person name="Otillar R.P."/>
            <person name="Pangilinan J.L."/>
            <person name="Peng Y."/>
            <person name="Rokas A."/>
            <person name="Rosa C.A."/>
            <person name="Scheuner C."/>
            <person name="Sibirny A.A."/>
            <person name="Slot J.C."/>
            <person name="Stielow J.B."/>
            <person name="Sun H."/>
            <person name="Kurtzman C.P."/>
            <person name="Blackwell M."/>
            <person name="Grigoriev I.V."/>
            <person name="Jeffries T.W."/>
        </authorList>
    </citation>
    <scope>NUCLEOTIDE SEQUENCE [LARGE SCALE GENOMIC DNA]</scope>
    <source>
        <strain evidence="5">ATCC 58044 / CBS 1984 / NCYC 433 / NRRL Y-366-8</strain>
    </source>
</reference>
<evidence type="ECO:0000313" key="4">
    <source>
        <dbReference type="EMBL" id="ODQ60805.1"/>
    </source>
</evidence>
<dbReference type="AlphaFoldDB" id="A0A1E3P5V0"/>
<dbReference type="Proteomes" id="UP000094112">
    <property type="component" value="Unassembled WGS sequence"/>
</dbReference>
<gene>
    <name evidence="4" type="ORF">WICANDRAFT_67474</name>
</gene>
<feature type="transmembrane region" description="Helical" evidence="2">
    <location>
        <begin position="410"/>
        <end position="433"/>
    </location>
</feature>
<feature type="compositionally biased region" description="Low complexity" evidence="1">
    <location>
        <begin position="498"/>
        <end position="510"/>
    </location>
</feature>
<evidence type="ECO:0000313" key="5">
    <source>
        <dbReference type="Proteomes" id="UP000094112"/>
    </source>
</evidence>
<feature type="chain" id="PRO_5009133695" description="Galactose oxidase" evidence="3">
    <location>
        <begin position="23"/>
        <end position="700"/>
    </location>
</feature>
<dbReference type="EMBL" id="KV454209">
    <property type="protein sequence ID" value="ODQ60805.1"/>
    <property type="molecule type" value="Genomic_DNA"/>
</dbReference>
<accession>A0A1E3P5V0</accession>
<keyword evidence="2" id="KW-0472">Membrane</keyword>